<comment type="similarity">
    <text evidence="2">Belongs to the class-D beta-lactamase family.</text>
</comment>
<dbReference type="NCBIfam" id="NF012161">
    <property type="entry name" value="bla_class_D_main"/>
    <property type="match status" value="1"/>
</dbReference>
<proteinExistence type="inferred from homology"/>
<sequence length="278" mass="32187">MRTYYFLPLFIFLFSCGSNPSSDQKKKHQNTASEIHESTFQDILDSAQVNGSILIYDVEKDTYHSNDFDWAKTGKLPASTFKIPNSMIALETGVVENDSTILKWDGRPKAIKVWEQDLPFYKAFKYSCVPCYQEIARKVGVEKMNDYLQKLAYTGMDVREENIDMFWLVGASRITQFQQIDFLNRLIDTKLLISDRTEKIIKQIMVIDEKPNYTLRGKTGWSTDNNENNGWFVGYITFENNTYIFATNLEPQETFDMKGFPKVRSAVTIEAFKALQLL</sequence>
<organism evidence="8 9">
    <name type="scientific">Flammeovirga yaeyamensis</name>
    <dbReference type="NCBI Taxonomy" id="367791"/>
    <lineage>
        <taxon>Bacteria</taxon>
        <taxon>Pseudomonadati</taxon>
        <taxon>Bacteroidota</taxon>
        <taxon>Cytophagia</taxon>
        <taxon>Cytophagales</taxon>
        <taxon>Flammeovirgaceae</taxon>
        <taxon>Flammeovirga</taxon>
    </lineage>
</organism>
<dbReference type="Gene3D" id="3.40.710.10">
    <property type="entry name" value="DD-peptidase/beta-lactamase superfamily"/>
    <property type="match status" value="1"/>
</dbReference>
<evidence type="ECO:0000313" key="8">
    <source>
        <dbReference type="EMBL" id="QWG03334.1"/>
    </source>
</evidence>
<evidence type="ECO:0000256" key="6">
    <source>
        <dbReference type="ARBA" id="ARBA00023251"/>
    </source>
</evidence>
<dbReference type="PANTHER" id="PTHR30627">
    <property type="entry name" value="PEPTIDOGLYCAN D,D-TRANSPEPTIDASE"/>
    <property type="match status" value="1"/>
</dbReference>
<dbReference type="AlphaFoldDB" id="A0AAX1N790"/>
<dbReference type="GO" id="GO:0071555">
    <property type="term" value="P:cell wall organization"/>
    <property type="evidence" value="ECO:0007669"/>
    <property type="project" value="TreeGrafter"/>
</dbReference>
<evidence type="ECO:0000256" key="1">
    <source>
        <dbReference type="ARBA" id="ARBA00001526"/>
    </source>
</evidence>
<evidence type="ECO:0000256" key="2">
    <source>
        <dbReference type="ARBA" id="ARBA00007898"/>
    </source>
</evidence>
<dbReference type="PANTHER" id="PTHR30627:SF6">
    <property type="entry name" value="BETA-LACTAMASE YBXI-RELATED"/>
    <property type="match status" value="1"/>
</dbReference>
<evidence type="ECO:0000313" key="9">
    <source>
        <dbReference type="Proteomes" id="UP000678679"/>
    </source>
</evidence>
<feature type="domain" description="Penicillin-binding protein transpeptidase" evidence="7">
    <location>
        <begin position="61"/>
        <end position="253"/>
    </location>
</feature>
<accession>A0AAX1N790</accession>
<name>A0AAX1N790_9BACT</name>
<dbReference type="GO" id="GO:0046677">
    <property type="term" value="P:response to antibiotic"/>
    <property type="evidence" value="ECO:0007669"/>
    <property type="project" value="UniProtKB-KW"/>
</dbReference>
<dbReference type="GO" id="GO:0008658">
    <property type="term" value="F:penicillin binding"/>
    <property type="evidence" value="ECO:0007669"/>
    <property type="project" value="InterPro"/>
</dbReference>
<dbReference type="InterPro" id="IPR050515">
    <property type="entry name" value="Beta-lactam/transpept"/>
</dbReference>
<evidence type="ECO:0000256" key="4">
    <source>
        <dbReference type="ARBA" id="ARBA00022729"/>
    </source>
</evidence>
<keyword evidence="4" id="KW-0732">Signal</keyword>
<evidence type="ECO:0000259" key="7">
    <source>
        <dbReference type="Pfam" id="PF00905"/>
    </source>
</evidence>
<dbReference type="KEGG" id="fya:KMW28_07045"/>
<reference evidence="8 9" key="1">
    <citation type="submission" date="2021-05" db="EMBL/GenBank/DDBJ databases">
        <title>Comparative genomic studies on the polysaccharide-degrading batcterial strains of the Flammeovirga genus.</title>
        <authorList>
            <person name="Zewei F."/>
            <person name="Zheng Z."/>
            <person name="Yu L."/>
            <person name="Ruyue G."/>
            <person name="Yanhong M."/>
            <person name="Yuanyuan C."/>
            <person name="Jingyan G."/>
            <person name="Wenjun H."/>
        </authorList>
    </citation>
    <scope>NUCLEOTIDE SEQUENCE [LARGE SCALE GENOMIC DNA]</scope>
    <source>
        <strain evidence="8 9">NBRC:100898</strain>
    </source>
</reference>
<protein>
    <recommendedName>
        <fullName evidence="3">beta-lactamase</fullName>
        <ecNumber evidence="3">3.5.2.6</ecNumber>
    </recommendedName>
</protein>
<keyword evidence="6" id="KW-0046">Antibiotic resistance</keyword>
<dbReference type="EC" id="3.5.2.6" evidence="3"/>
<gene>
    <name evidence="8" type="primary">blaOXA</name>
    <name evidence="8" type="ORF">KMW28_07045</name>
</gene>
<dbReference type="GO" id="GO:0008800">
    <property type="term" value="F:beta-lactamase activity"/>
    <property type="evidence" value="ECO:0007669"/>
    <property type="project" value="UniProtKB-EC"/>
</dbReference>
<dbReference type="SUPFAM" id="SSF56601">
    <property type="entry name" value="beta-lactamase/transpeptidase-like"/>
    <property type="match status" value="1"/>
</dbReference>
<keyword evidence="5" id="KW-0378">Hydrolase</keyword>
<dbReference type="GO" id="GO:0005886">
    <property type="term" value="C:plasma membrane"/>
    <property type="evidence" value="ECO:0007669"/>
    <property type="project" value="TreeGrafter"/>
</dbReference>
<evidence type="ECO:0000256" key="5">
    <source>
        <dbReference type="ARBA" id="ARBA00022801"/>
    </source>
</evidence>
<dbReference type="Proteomes" id="UP000678679">
    <property type="component" value="Chromosome 1"/>
</dbReference>
<dbReference type="Pfam" id="PF00905">
    <property type="entry name" value="Transpeptidase"/>
    <property type="match status" value="1"/>
</dbReference>
<dbReference type="EMBL" id="CP076132">
    <property type="protein sequence ID" value="QWG03334.1"/>
    <property type="molecule type" value="Genomic_DNA"/>
</dbReference>
<dbReference type="InterPro" id="IPR012338">
    <property type="entry name" value="Beta-lactam/transpept-like"/>
</dbReference>
<dbReference type="PROSITE" id="PS51257">
    <property type="entry name" value="PROKAR_LIPOPROTEIN"/>
    <property type="match status" value="1"/>
</dbReference>
<comment type="catalytic activity">
    <reaction evidence="1">
        <text>a beta-lactam + H2O = a substituted beta-amino acid</text>
        <dbReference type="Rhea" id="RHEA:20401"/>
        <dbReference type="ChEBI" id="CHEBI:15377"/>
        <dbReference type="ChEBI" id="CHEBI:35627"/>
        <dbReference type="ChEBI" id="CHEBI:140347"/>
        <dbReference type="EC" id="3.5.2.6"/>
    </reaction>
</comment>
<dbReference type="InterPro" id="IPR001460">
    <property type="entry name" value="PCN-bd_Tpept"/>
</dbReference>
<keyword evidence="9" id="KW-1185">Reference proteome</keyword>
<dbReference type="RefSeq" id="WP_169664007.1">
    <property type="nucleotide sequence ID" value="NZ_CP076132.1"/>
</dbReference>
<evidence type="ECO:0000256" key="3">
    <source>
        <dbReference type="ARBA" id="ARBA00012865"/>
    </source>
</evidence>